<dbReference type="GO" id="GO:0006261">
    <property type="term" value="P:DNA-templated DNA replication"/>
    <property type="evidence" value="ECO:0007669"/>
    <property type="project" value="TreeGrafter"/>
</dbReference>
<dbReference type="Gene3D" id="3.40.50.300">
    <property type="entry name" value="P-loop containing nucleotide triphosphate hydrolases"/>
    <property type="match status" value="1"/>
</dbReference>
<dbReference type="AlphaFoldDB" id="B1I166"/>
<dbReference type="EMBL" id="CP000860">
    <property type="protein sequence ID" value="ACA58606.1"/>
    <property type="molecule type" value="Genomic_DNA"/>
</dbReference>
<dbReference type="NCBIfam" id="TIGR00678">
    <property type="entry name" value="holB"/>
    <property type="match status" value="1"/>
</dbReference>
<dbReference type="CDD" id="cd00009">
    <property type="entry name" value="AAA"/>
    <property type="match status" value="1"/>
</dbReference>
<dbReference type="PANTHER" id="PTHR11669">
    <property type="entry name" value="REPLICATION FACTOR C / DNA POLYMERASE III GAMMA-TAU SUBUNIT"/>
    <property type="match status" value="1"/>
</dbReference>
<dbReference type="InterPro" id="IPR050238">
    <property type="entry name" value="DNA_Rep/Repair_Clamp_Loader"/>
</dbReference>
<organism evidence="1 2">
    <name type="scientific">Desulforudis audaxviator (strain MP104C)</name>
    <dbReference type="NCBI Taxonomy" id="477974"/>
    <lineage>
        <taxon>Bacteria</taxon>
        <taxon>Bacillati</taxon>
        <taxon>Bacillota</taxon>
        <taxon>Clostridia</taxon>
        <taxon>Thermoanaerobacterales</taxon>
        <taxon>Candidatus Desulforudaceae</taxon>
        <taxon>Candidatus Desulforudis</taxon>
    </lineage>
</organism>
<dbReference type="OrthoDB" id="9810148at2"/>
<evidence type="ECO:0000313" key="1">
    <source>
        <dbReference type="EMBL" id="ACA58606.1"/>
    </source>
</evidence>
<dbReference type="STRING" id="477974.Daud_0037"/>
<dbReference type="InterPro" id="IPR004622">
    <property type="entry name" value="DNA_pol_HolB"/>
</dbReference>
<dbReference type="Pfam" id="PF13177">
    <property type="entry name" value="DNA_pol3_delta2"/>
    <property type="match status" value="1"/>
</dbReference>
<reference evidence="2" key="1">
    <citation type="submission" date="2007-10" db="EMBL/GenBank/DDBJ databases">
        <title>Complete sequence of chromosome of Desulforudis audaxviator MP104C.</title>
        <authorList>
            <person name="Copeland A."/>
            <person name="Lucas S."/>
            <person name="Lapidus A."/>
            <person name="Barry K."/>
            <person name="Glavina del Rio T."/>
            <person name="Dalin E."/>
            <person name="Tice H."/>
            <person name="Bruce D."/>
            <person name="Pitluck S."/>
            <person name="Lowry S.R."/>
            <person name="Larimer F."/>
            <person name="Land M.L."/>
            <person name="Hauser L."/>
            <person name="Kyrpides N."/>
            <person name="Ivanova N.N."/>
            <person name="Richardson P."/>
        </authorList>
    </citation>
    <scope>NUCLEOTIDE SEQUENCE [LARGE SCALE GENOMIC DNA]</scope>
    <source>
        <strain evidence="2">MP104C</strain>
    </source>
</reference>
<dbReference type="KEGG" id="dau:Daud_0037"/>
<keyword evidence="1" id="KW-0808">Transferase</keyword>
<dbReference type="RefSeq" id="WP_012301200.1">
    <property type="nucleotide sequence ID" value="NC_010424.1"/>
</dbReference>
<dbReference type="GO" id="GO:0008408">
    <property type="term" value="F:3'-5' exonuclease activity"/>
    <property type="evidence" value="ECO:0007669"/>
    <property type="project" value="InterPro"/>
</dbReference>
<dbReference type="GO" id="GO:0005524">
    <property type="term" value="F:ATP binding"/>
    <property type="evidence" value="ECO:0007669"/>
    <property type="project" value="InterPro"/>
</dbReference>
<dbReference type="InterPro" id="IPR027417">
    <property type="entry name" value="P-loop_NTPase"/>
</dbReference>
<dbReference type="PANTHER" id="PTHR11669:SF8">
    <property type="entry name" value="DNA POLYMERASE III SUBUNIT DELTA"/>
    <property type="match status" value="1"/>
</dbReference>
<reference evidence="1 2" key="2">
    <citation type="journal article" date="2008" name="Science">
        <title>Environmental genomics reveals a single-species ecosystem deep within Earth.</title>
        <authorList>
            <person name="Chivian D."/>
            <person name="Brodie E.L."/>
            <person name="Alm E.J."/>
            <person name="Culley D.E."/>
            <person name="Dehal P.S."/>
            <person name="Desantis T.Z."/>
            <person name="Gihring T.M."/>
            <person name="Lapidus A."/>
            <person name="Lin L.H."/>
            <person name="Lowry S.R."/>
            <person name="Moser D.P."/>
            <person name="Richardson P.M."/>
            <person name="Southam G."/>
            <person name="Wanger G."/>
            <person name="Pratt L.M."/>
            <person name="Andersen G.L."/>
            <person name="Hazen T.C."/>
            <person name="Brockman F.J."/>
            <person name="Arkin A.P."/>
            <person name="Onstott T.C."/>
        </authorList>
    </citation>
    <scope>NUCLEOTIDE SEQUENCE [LARGE SCALE GENOMIC DNA]</scope>
    <source>
        <strain evidence="1 2">MP104C</strain>
    </source>
</reference>
<dbReference type="eggNOG" id="COG2812">
    <property type="taxonomic scope" value="Bacteria"/>
</dbReference>
<dbReference type="Proteomes" id="UP000008544">
    <property type="component" value="Chromosome"/>
</dbReference>
<proteinExistence type="predicted"/>
<sequence length="338" mass="36607">MLDGIIGQELAKRYFQRAVEGGCLAHAYLFHGPAGVGKKSLARALAQALVCNTAENNSCGLCPACRMFLAGSHPDLRVLDGAEKSIGIAQVRELQQALVYRPYGARHLCLVQEAEGLTAEAANALLKTLEEPPGPVLFILTSARPERLPPTVVSRCLKIPFRPLTRDEITSGLETMGFKGDMVPLAARLAGGSLGRAAELAAGGDGLDWREKAANMAEEFLSGIGTAELFARARELGERAEMLVRTEYLLLWYRDLLLWRETGFEGLLINADRLEQVRVQARLADGPALARSIATIEDTRKKLLANVNVRLAAEGLCLRLAGLAEEDGYDRATGWSTV</sequence>
<accession>B1I166</accession>
<dbReference type="PRINTS" id="PR00300">
    <property type="entry name" value="CLPPROTEASEA"/>
</dbReference>
<dbReference type="InterPro" id="IPR001270">
    <property type="entry name" value="ClpA/B"/>
</dbReference>
<dbReference type="HOGENOM" id="CLU_006229_4_0_9"/>
<protein>
    <submittedName>
        <fullName evidence="1">DNA polymerase III, delta prime subunit</fullName>
        <ecNumber evidence="1">2.7.7.7</ecNumber>
    </submittedName>
</protein>
<gene>
    <name evidence="1" type="ordered locus">Daud_0037</name>
</gene>
<dbReference type="EC" id="2.7.7.7" evidence="1"/>
<dbReference type="GO" id="GO:0003887">
    <property type="term" value="F:DNA-directed DNA polymerase activity"/>
    <property type="evidence" value="ECO:0007669"/>
    <property type="project" value="UniProtKB-EC"/>
</dbReference>
<keyword evidence="2" id="KW-1185">Reference proteome</keyword>
<name>B1I166_DESAP</name>
<dbReference type="SUPFAM" id="SSF52540">
    <property type="entry name" value="P-loop containing nucleoside triphosphate hydrolases"/>
    <property type="match status" value="1"/>
</dbReference>
<evidence type="ECO:0000313" key="2">
    <source>
        <dbReference type="Proteomes" id="UP000008544"/>
    </source>
</evidence>
<keyword evidence="1" id="KW-0548">Nucleotidyltransferase</keyword>